<dbReference type="Gene3D" id="1.10.4160.10">
    <property type="entry name" value="Hydantoin permease"/>
    <property type="match status" value="1"/>
</dbReference>
<evidence type="ECO:0000256" key="5">
    <source>
        <dbReference type="ARBA" id="ARBA00022989"/>
    </source>
</evidence>
<sequence length="500" mass="53681">MKGISMAPDTARPPAAPPAEQQRDFEYRNQVAVVEPYGVDAIPDSERHGRPVSQFFIWFAAGMNFPIMVLGFSAVGMGLSLTAAVTAILAGSFLGAIVMGILSRMGGRLGVAQQIQARGPLGFFGNFVPVAYVNVFAGIGWAAVTIILGAQALHSLVPAIPTWLSGLVLVLVQLTVAVYGYNMIHFLERILAVVLGCGFVMITVVSLSRSSSGNFSANHHASGFIGSTGGWITFAGYFLSFLIAWWPFASDYSRYLPDNNKVSRGTGFWTFLGNFVSLSWLGIAGVILGSSAAAGESPIDALHRLTGPFATPALLTVLLSSFSQNFLNVYGGAISIQTLRIPVSRRTAVIAICAVAYVISLWADAEFEAKFKNFLFLGAYLIAPFGAILLLDYVLNKRHDRARTQELYDSRRVLEWGFVAWLIGAVASSPFWNLSFYTGPFAKAHPGAGDLSYFVGFAVGAVAFALLYRLPPLWHRATPVFAHESAADSPAHISAPGDVH</sequence>
<feature type="transmembrane region" description="Helical" evidence="9">
    <location>
        <begin position="309"/>
        <end position="331"/>
    </location>
</feature>
<feature type="transmembrane region" description="Helical" evidence="9">
    <location>
        <begin position="81"/>
        <end position="102"/>
    </location>
</feature>
<evidence type="ECO:0000256" key="6">
    <source>
        <dbReference type="ARBA" id="ARBA00023136"/>
    </source>
</evidence>
<feature type="region of interest" description="Disordered" evidence="8">
    <location>
        <begin position="1"/>
        <end position="22"/>
    </location>
</feature>
<feature type="transmembrane region" description="Helical" evidence="9">
    <location>
        <begin position="55"/>
        <end position="75"/>
    </location>
</feature>
<keyword evidence="6 7" id="KW-0472">Membrane</keyword>
<protein>
    <submittedName>
        <fullName evidence="10">NCS1 family nucleobase:cation symporter-1</fullName>
    </submittedName>
</protein>
<evidence type="ECO:0000256" key="7">
    <source>
        <dbReference type="PIRNR" id="PIRNR002744"/>
    </source>
</evidence>
<dbReference type="PANTHER" id="PTHR31806">
    <property type="entry name" value="PURINE-CYTOSINE PERMEASE FCY2-RELATED"/>
    <property type="match status" value="1"/>
</dbReference>
<evidence type="ECO:0000256" key="1">
    <source>
        <dbReference type="ARBA" id="ARBA00004141"/>
    </source>
</evidence>
<feature type="transmembrane region" description="Helical" evidence="9">
    <location>
        <begin position="343"/>
        <end position="362"/>
    </location>
</feature>
<dbReference type="RefSeq" id="WP_246336769.1">
    <property type="nucleotide sequence ID" value="NZ_JACHVQ010000004.1"/>
</dbReference>
<dbReference type="EMBL" id="JACHVQ010000004">
    <property type="protein sequence ID" value="MBB2893905.1"/>
    <property type="molecule type" value="Genomic_DNA"/>
</dbReference>
<feature type="transmembrane region" description="Helical" evidence="9">
    <location>
        <begin position="190"/>
        <end position="208"/>
    </location>
</feature>
<dbReference type="AlphaFoldDB" id="A0A839NFI5"/>
<reference evidence="10 11" key="1">
    <citation type="submission" date="2020-08" db="EMBL/GenBank/DDBJ databases">
        <title>Sequencing the genomes of 1000 actinobacteria strains.</title>
        <authorList>
            <person name="Klenk H.-P."/>
        </authorList>
    </citation>
    <scope>NUCLEOTIDE SEQUENCE [LARGE SCALE GENOMIC DNA]</scope>
    <source>
        <strain evidence="10 11">DSM 105369</strain>
    </source>
</reference>
<evidence type="ECO:0000256" key="8">
    <source>
        <dbReference type="SAM" id="MobiDB-lite"/>
    </source>
</evidence>
<feature type="transmembrane region" description="Helical" evidence="9">
    <location>
        <begin position="374"/>
        <end position="395"/>
    </location>
</feature>
<evidence type="ECO:0000256" key="4">
    <source>
        <dbReference type="ARBA" id="ARBA00022692"/>
    </source>
</evidence>
<evidence type="ECO:0000256" key="9">
    <source>
        <dbReference type="SAM" id="Phobius"/>
    </source>
</evidence>
<accession>A0A839NFI5</accession>
<evidence type="ECO:0000313" key="11">
    <source>
        <dbReference type="Proteomes" id="UP000559182"/>
    </source>
</evidence>
<gene>
    <name evidence="10" type="ORF">FHU39_003941</name>
</gene>
<dbReference type="PANTHER" id="PTHR31806:SF1">
    <property type="entry name" value="PURINE-CYTOSINE PERMEASE FCY2-RELATED"/>
    <property type="match status" value="1"/>
</dbReference>
<dbReference type="PIRSF" id="PIRSF002744">
    <property type="entry name" value="Pur-cyt_permease"/>
    <property type="match status" value="1"/>
</dbReference>
<dbReference type="InterPro" id="IPR026030">
    <property type="entry name" value="Pur-cyt_permease_Fcy2/21/22"/>
</dbReference>
<name>A0A839NFI5_9MICO</name>
<keyword evidence="11" id="KW-1185">Reference proteome</keyword>
<feature type="transmembrane region" description="Helical" evidence="9">
    <location>
        <begin position="123"/>
        <end position="148"/>
    </location>
</feature>
<comment type="subcellular location">
    <subcellularLocation>
        <location evidence="1">Membrane</location>
        <topology evidence="1">Multi-pass membrane protein</topology>
    </subcellularLocation>
</comment>
<dbReference type="Proteomes" id="UP000559182">
    <property type="component" value="Unassembled WGS sequence"/>
</dbReference>
<dbReference type="InterPro" id="IPR001248">
    <property type="entry name" value="Pur-cyt_permease"/>
</dbReference>
<feature type="transmembrane region" description="Helical" evidence="9">
    <location>
        <begin position="160"/>
        <end position="181"/>
    </location>
</feature>
<dbReference type="Pfam" id="PF02133">
    <property type="entry name" value="Transp_cyt_pur"/>
    <property type="match status" value="1"/>
</dbReference>
<dbReference type="GO" id="GO:0005886">
    <property type="term" value="C:plasma membrane"/>
    <property type="evidence" value="ECO:0007669"/>
    <property type="project" value="TreeGrafter"/>
</dbReference>
<dbReference type="GO" id="GO:0022857">
    <property type="term" value="F:transmembrane transporter activity"/>
    <property type="evidence" value="ECO:0007669"/>
    <property type="project" value="InterPro"/>
</dbReference>
<feature type="transmembrane region" description="Helical" evidence="9">
    <location>
        <begin position="268"/>
        <end position="289"/>
    </location>
</feature>
<keyword evidence="5 9" id="KW-1133">Transmembrane helix</keyword>
<evidence type="ECO:0000256" key="2">
    <source>
        <dbReference type="ARBA" id="ARBA00008974"/>
    </source>
</evidence>
<organism evidence="10 11">
    <name type="scientific">Flexivirga oryzae</name>
    <dbReference type="NCBI Taxonomy" id="1794944"/>
    <lineage>
        <taxon>Bacteria</taxon>
        <taxon>Bacillati</taxon>
        <taxon>Actinomycetota</taxon>
        <taxon>Actinomycetes</taxon>
        <taxon>Micrococcales</taxon>
        <taxon>Dermacoccaceae</taxon>
        <taxon>Flexivirga</taxon>
    </lineage>
</organism>
<comment type="caution">
    <text evidence="10">The sequence shown here is derived from an EMBL/GenBank/DDBJ whole genome shotgun (WGS) entry which is preliminary data.</text>
</comment>
<feature type="transmembrane region" description="Helical" evidence="9">
    <location>
        <begin position="416"/>
        <end position="439"/>
    </location>
</feature>
<proteinExistence type="inferred from homology"/>
<feature type="transmembrane region" description="Helical" evidence="9">
    <location>
        <begin position="451"/>
        <end position="468"/>
    </location>
</feature>
<feature type="transmembrane region" description="Helical" evidence="9">
    <location>
        <begin position="228"/>
        <end position="248"/>
    </location>
</feature>
<evidence type="ECO:0000313" key="10">
    <source>
        <dbReference type="EMBL" id="MBB2893905.1"/>
    </source>
</evidence>
<keyword evidence="3 7" id="KW-0813">Transport</keyword>
<keyword evidence="4 9" id="KW-0812">Transmembrane</keyword>
<evidence type="ECO:0000256" key="3">
    <source>
        <dbReference type="ARBA" id="ARBA00022448"/>
    </source>
</evidence>
<comment type="similarity">
    <text evidence="2 7">Belongs to the purine-cytosine permease (2.A.39) family.</text>
</comment>